<proteinExistence type="predicted"/>
<comment type="caution">
    <text evidence="2">The sequence shown here is derived from an EMBL/GenBank/DDBJ whole genome shotgun (WGS) entry which is preliminary data.</text>
</comment>
<organism evidence="2 3">
    <name type="scientific">Porphyridium purpureum</name>
    <name type="common">Red alga</name>
    <name type="synonym">Porphyridium cruentum</name>
    <dbReference type="NCBI Taxonomy" id="35688"/>
    <lineage>
        <taxon>Eukaryota</taxon>
        <taxon>Rhodophyta</taxon>
        <taxon>Bangiophyceae</taxon>
        <taxon>Porphyridiales</taxon>
        <taxon>Porphyridiaceae</taxon>
        <taxon>Porphyridium</taxon>
    </lineage>
</organism>
<sequence length="1506" mass="169686">MPKTKYTHKHSKEKRPQRYRKYAQHTRDVHEAGRSRRGDVHSALPAPSSTSRSGEAALALVTEPQRVACVHCGIRGSHDGPYESIVAERHESGLCPHEATLSDDGSAPAPLSGARSALLRDADTFQQRTGHGPSCMTGPVARIGSTNERRTMDADNTFAARSDDTMEIFEYPQENSRPNSDEEDYLPELPESEDEFQAPEEAMSDDIRLFNAIANQRTTEFERALASVPDATTYAERHVLRRQSADNFCREIELAWTESIPDSARQGNFAANMTAADTEQICGNADLSFLELELTKFRIEIEQCLRQSSGFISRHVHNTLFKTMQQILAVVLHYRGVGRTTSQIEVHAQGGRATIPAANTDRARIGRESAENITEACRALFSANISTALHRQKIFIPGIAIQQTRIPFGRNLKRYRPEGFTTEIAYRDATSLVIRDVKHIMQMYGADAFQITRLNCELGANQPPAWVSAQEAYDQRGTERTARGARHRLARAHVEETIRKMQEFKDRPVEDFLHDFAGTDSAVAGQMQGPGMQTAGANESVASSPFEGSAPAESESFRHAQDAWYLRHVYSRVLEHSYFRDERNPPPLIIPVAIYADGAHMHKNALHELTPISISIIHRMKFEHNGDHRLPMTVACMPDGTLNEWQTLDSIRMQSSTQARATGRDMPQNVMKEFRKSMYHGIFAFLFGDWLRGAWHAGMPFFFELSAHGKRWTCIPTIYNLGMDMPMVARLSFTRLSRPKDQKMPCQQCEAAGGGQREQRQEARPVENQSSQQLQELERAHDRRDRPDLAGQTICRKRPRNSDQDYWTLYNGLNGLRSGFRFEAETIHAIEVNDIVALDEMSVDRPGSPLFKGLDAFHPWGIFLFTCADAMHAFKKLLFRDWVTVGLEMLLLCHKAKQVGPACEQEEEHDWSDDSLIHASSAQTSRVRAVSVRQAENTARNRSEKVTHSMLDSAAGRWIKIEAVRMQQDLTTRGHNQFQIPMRAVPVTDEVGKIVENKYSLSILLRVLVILASGHTRCSMDGRVLSGWIGVCVASLGAYRYLYLKCPGKMDMYNAEFFLSRVSKCMNSIRQEGPQFARAVGDRPKYHAILHLATMVQLLGRQRLFDVCGGESLMKYLRRIFDRLPARNLNVRRDLAHKTILQTCETDEAFSYAISLLERRKEKTGNGLRGECTGEPSSSAQQANNTGCTPSVREHYVFFLTGDIRTVLDKTQRRTNAASNTLTSHLSLDVEGVFSYVTSNFDTRPDGCFIQSLSRGTICTRDRVAFASDILDALQHASPRVHLGVRDFLERSRRAPIMLTQAFVLRKFKEGCRTQVMDQIAPLLDADANNQAAGYEEDVSAGRTEALHDIFVCSPTYMGRPRYDFIQYVSENGSNDTPRFGELVLLANLSGTRGVAFICPLETESFCRERNAGAVCPCQQIAQVFIHSKRRTRAHEINREHTLHDACNDYGIDSQKRRFLICISVESIIQKVTAFMDVSQSHTCLPLEQKYYIVSPNLCEGVETYA</sequence>
<dbReference type="Proteomes" id="UP000324585">
    <property type="component" value="Unassembled WGS sequence"/>
</dbReference>
<feature type="region of interest" description="Disordered" evidence="1">
    <location>
        <begin position="1165"/>
        <end position="1187"/>
    </location>
</feature>
<reference evidence="3" key="1">
    <citation type="journal article" date="2019" name="Nat. Commun.">
        <title>Expansion of phycobilisome linker gene families in mesophilic red algae.</title>
        <authorList>
            <person name="Lee J."/>
            <person name="Kim D."/>
            <person name="Bhattacharya D."/>
            <person name="Yoon H.S."/>
        </authorList>
    </citation>
    <scope>NUCLEOTIDE SEQUENCE [LARGE SCALE GENOMIC DNA]</scope>
    <source>
        <strain evidence="3">CCMP 1328</strain>
    </source>
</reference>
<dbReference type="EMBL" id="VRMN01000013">
    <property type="protein sequence ID" value="KAA8491548.1"/>
    <property type="molecule type" value="Genomic_DNA"/>
</dbReference>
<name>A0A5J4YJY2_PORPP</name>
<evidence type="ECO:0000313" key="2">
    <source>
        <dbReference type="EMBL" id="KAA8491548.1"/>
    </source>
</evidence>
<feature type="compositionally biased region" description="Polar residues" evidence="1">
    <location>
        <begin position="1175"/>
        <end position="1187"/>
    </location>
</feature>
<feature type="region of interest" description="Disordered" evidence="1">
    <location>
        <begin position="1"/>
        <end position="55"/>
    </location>
</feature>
<evidence type="ECO:0000313" key="3">
    <source>
        <dbReference type="Proteomes" id="UP000324585"/>
    </source>
</evidence>
<feature type="region of interest" description="Disordered" evidence="1">
    <location>
        <begin position="742"/>
        <end position="795"/>
    </location>
</feature>
<accession>A0A5J4YJY2</accession>
<protein>
    <submittedName>
        <fullName evidence="2">Uncharacterized protein</fullName>
    </submittedName>
</protein>
<feature type="compositionally biased region" description="Basic and acidic residues" evidence="1">
    <location>
        <begin position="776"/>
        <end position="788"/>
    </location>
</feature>
<keyword evidence="3" id="KW-1185">Reference proteome</keyword>
<feature type="compositionally biased region" description="Basic residues" evidence="1">
    <location>
        <begin position="1"/>
        <end position="24"/>
    </location>
</feature>
<evidence type="ECO:0000256" key="1">
    <source>
        <dbReference type="SAM" id="MobiDB-lite"/>
    </source>
</evidence>
<feature type="region of interest" description="Disordered" evidence="1">
    <location>
        <begin position="528"/>
        <end position="553"/>
    </location>
</feature>
<feature type="compositionally biased region" description="Basic and acidic residues" evidence="1">
    <location>
        <begin position="25"/>
        <end position="40"/>
    </location>
</feature>
<gene>
    <name evidence="2" type="ORF">FVE85_2563</name>
</gene>